<gene>
    <name evidence="6" type="ORF">SAMN05216178_1442</name>
</gene>
<keyword evidence="3" id="KW-0804">Transcription</keyword>
<evidence type="ECO:0000256" key="2">
    <source>
        <dbReference type="ARBA" id="ARBA00023125"/>
    </source>
</evidence>
<comment type="function">
    <text evidence="4">Regulatory protein of the TOL plasmid xyl operons. XylS activates the xylXYZLTEGFJQKIH operon required for the degradation of toluene, m-xylene and p-xylene.</text>
</comment>
<proteinExistence type="predicted"/>
<evidence type="ECO:0000259" key="5">
    <source>
        <dbReference type="PROSITE" id="PS01124"/>
    </source>
</evidence>
<organism evidence="6 7">
    <name type="scientific">Pseudomonas saponiphila</name>
    <dbReference type="NCBI Taxonomy" id="556534"/>
    <lineage>
        <taxon>Bacteria</taxon>
        <taxon>Pseudomonadati</taxon>
        <taxon>Pseudomonadota</taxon>
        <taxon>Gammaproteobacteria</taxon>
        <taxon>Pseudomonadales</taxon>
        <taxon>Pseudomonadaceae</taxon>
        <taxon>Pseudomonas</taxon>
    </lineage>
</organism>
<dbReference type="AlphaFoldDB" id="A0A1H4KNH0"/>
<accession>A0A1H4KNH0</accession>
<dbReference type="InterPro" id="IPR050204">
    <property type="entry name" value="AraC_XylS_family_regulators"/>
</dbReference>
<name>A0A1H4KNH0_9PSED</name>
<dbReference type="RefSeq" id="WP_092311546.1">
    <property type="nucleotide sequence ID" value="NZ_FNTJ01000001.1"/>
</dbReference>
<evidence type="ECO:0000256" key="4">
    <source>
        <dbReference type="ARBA" id="ARBA00037345"/>
    </source>
</evidence>
<dbReference type="InterPro" id="IPR018060">
    <property type="entry name" value="HTH_AraC"/>
</dbReference>
<protein>
    <submittedName>
        <fullName evidence="6">Transcriptional regulator, AraC family</fullName>
    </submittedName>
</protein>
<keyword evidence="1" id="KW-0805">Transcription regulation</keyword>
<evidence type="ECO:0000313" key="6">
    <source>
        <dbReference type="EMBL" id="SEB60084.1"/>
    </source>
</evidence>
<dbReference type="InterPro" id="IPR009057">
    <property type="entry name" value="Homeodomain-like_sf"/>
</dbReference>
<dbReference type="SUPFAM" id="SSF46689">
    <property type="entry name" value="Homeodomain-like"/>
    <property type="match status" value="1"/>
</dbReference>
<dbReference type="Pfam" id="PF12833">
    <property type="entry name" value="HTH_18"/>
    <property type="match status" value="1"/>
</dbReference>
<evidence type="ECO:0000256" key="1">
    <source>
        <dbReference type="ARBA" id="ARBA00023015"/>
    </source>
</evidence>
<sequence length="226" mass="24365">MSVSHWSGELWLGHDFGLIQGAMGRTAPHAHYAHQLIIAPEQAVTLELDGKRHSGHFLVIQALQRHAILQAPDNAFTVYAEPLSIAAADLQACVHNLCPSLPALEAALRACPRLPLADRRVARALQALDAALTGKVVASQLAARAHLSLSQLERLFARDVGLPVRRLVLWRRLRLAMALLLDGQPVAQAAHGAGFADSAHFSRTLKALFGVTAGQALKTLRPRLLA</sequence>
<reference evidence="7" key="1">
    <citation type="submission" date="2016-10" db="EMBL/GenBank/DDBJ databases">
        <authorList>
            <person name="Varghese N."/>
            <person name="Submissions S."/>
        </authorList>
    </citation>
    <scope>NUCLEOTIDE SEQUENCE [LARGE SCALE GENOMIC DNA]</scope>
    <source>
        <strain evidence="7">DSM 9751</strain>
    </source>
</reference>
<feature type="domain" description="HTH araC/xylS-type" evidence="5">
    <location>
        <begin position="122"/>
        <end position="219"/>
    </location>
</feature>
<keyword evidence="2" id="KW-0238">DNA-binding</keyword>
<dbReference type="Gene3D" id="1.10.10.60">
    <property type="entry name" value="Homeodomain-like"/>
    <property type="match status" value="1"/>
</dbReference>
<keyword evidence="7" id="KW-1185">Reference proteome</keyword>
<dbReference type="GO" id="GO:0043565">
    <property type="term" value="F:sequence-specific DNA binding"/>
    <property type="evidence" value="ECO:0007669"/>
    <property type="project" value="InterPro"/>
</dbReference>
<dbReference type="Proteomes" id="UP000198982">
    <property type="component" value="Unassembled WGS sequence"/>
</dbReference>
<dbReference type="EMBL" id="FNTJ01000001">
    <property type="protein sequence ID" value="SEB60084.1"/>
    <property type="molecule type" value="Genomic_DNA"/>
</dbReference>
<evidence type="ECO:0000313" key="7">
    <source>
        <dbReference type="Proteomes" id="UP000198982"/>
    </source>
</evidence>
<dbReference type="PROSITE" id="PS01124">
    <property type="entry name" value="HTH_ARAC_FAMILY_2"/>
    <property type="match status" value="1"/>
</dbReference>
<evidence type="ECO:0000256" key="3">
    <source>
        <dbReference type="ARBA" id="ARBA00023163"/>
    </source>
</evidence>
<dbReference type="SMART" id="SM00342">
    <property type="entry name" value="HTH_ARAC"/>
    <property type="match status" value="1"/>
</dbReference>
<dbReference type="PANTHER" id="PTHR46796">
    <property type="entry name" value="HTH-TYPE TRANSCRIPTIONAL ACTIVATOR RHAS-RELATED"/>
    <property type="match status" value="1"/>
</dbReference>
<dbReference type="GO" id="GO:0003700">
    <property type="term" value="F:DNA-binding transcription factor activity"/>
    <property type="evidence" value="ECO:0007669"/>
    <property type="project" value="InterPro"/>
</dbReference>